<gene>
    <name evidence="5" type="primary">macB_1</name>
    <name evidence="5" type="ORF">MET9862_05176</name>
</gene>
<organism evidence="5 6">
    <name type="scientific">Methylobacterium symbioticum</name>
    <dbReference type="NCBI Taxonomy" id="2584084"/>
    <lineage>
        <taxon>Bacteria</taxon>
        <taxon>Pseudomonadati</taxon>
        <taxon>Pseudomonadota</taxon>
        <taxon>Alphaproteobacteria</taxon>
        <taxon>Hyphomicrobiales</taxon>
        <taxon>Methylobacteriaceae</taxon>
        <taxon>Methylobacterium</taxon>
    </lineage>
</organism>
<dbReference type="GO" id="GO:0016887">
    <property type="term" value="F:ATP hydrolysis activity"/>
    <property type="evidence" value="ECO:0007669"/>
    <property type="project" value="InterPro"/>
</dbReference>
<dbReference type="InterPro" id="IPR003439">
    <property type="entry name" value="ABC_transporter-like_ATP-bd"/>
</dbReference>
<keyword evidence="3 5" id="KW-0067">ATP-binding</keyword>
<accession>A0A509ELK0</accession>
<keyword evidence="2" id="KW-0547">Nucleotide-binding</keyword>
<dbReference type="OrthoDB" id="9802264at2"/>
<dbReference type="Gene3D" id="3.40.50.300">
    <property type="entry name" value="P-loop containing nucleotide triphosphate hydrolases"/>
    <property type="match status" value="1"/>
</dbReference>
<keyword evidence="6" id="KW-1185">Reference proteome</keyword>
<dbReference type="SUPFAM" id="SSF52540">
    <property type="entry name" value="P-loop containing nucleoside triphosphate hydrolases"/>
    <property type="match status" value="1"/>
</dbReference>
<dbReference type="GO" id="GO:0005524">
    <property type="term" value="F:ATP binding"/>
    <property type="evidence" value="ECO:0007669"/>
    <property type="project" value="UniProtKB-KW"/>
</dbReference>
<evidence type="ECO:0000313" key="6">
    <source>
        <dbReference type="Proteomes" id="UP000410984"/>
    </source>
</evidence>
<dbReference type="GO" id="GO:0022857">
    <property type="term" value="F:transmembrane transporter activity"/>
    <property type="evidence" value="ECO:0007669"/>
    <property type="project" value="TreeGrafter"/>
</dbReference>
<dbReference type="PROSITE" id="PS50893">
    <property type="entry name" value="ABC_TRANSPORTER_2"/>
    <property type="match status" value="1"/>
</dbReference>
<evidence type="ECO:0000256" key="1">
    <source>
        <dbReference type="ARBA" id="ARBA00005417"/>
    </source>
</evidence>
<evidence type="ECO:0000256" key="3">
    <source>
        <dbReference type="ARBA" id="ARBA00022840"/>
    </source>
</evidence>
<keyword evidence="5" id="KW-0378">Hydrolase</keyword>
<name>A0A509ELK0_9HYPH</name>
<evidence type="ECO:0000313" key="5">
    <source>
        <dbReference type="EMBL" id="VUD74544.1"/>
    </source>
</evidence>
<evidence type="ECO:0000259" key="4">
    <source>
        <dbReference type="PROSITE" id="PS50893"/>
    </source>
</evidence>
<dbReference type="EC" id="3.6.3.-" evidence="5"/>
<dbReference type="EMBL" id="CABFPH010000133">
    <property type="protein sequence ID" value="VUD74544.1"/>
    <property type="molecule type" value="Genomic_DNA"/>
</dbReference>
<dbReference type="PANTHER" id="PTHR24220:SF659">
    <property type="entry name" value="TRANSPORTER, PUTATIVE-RELATED"/>
    <property type="match status" value="1"/>
</dbReference>
<feature type="domain" description="ABC transporter" evidence="4">
    <location>
        <begin position="6"/>
        <end position="222"/>
    </location>
</feature>
<proteinExistence type="inferred from homology"/>
<dbReference type="PANTHER" id="PTHR24220">
    <property type="entry name" value="IMPORT ATP-BINDING PROTEIN"/>
    <property type="match status" value="1"/>
</dbReference>
<dbReference type="RefSeq" id="WP_142585844.1">
    <property type="nucleotide sequence ID" value="NZ_CABFPH010000133.1"/>
</dbReference>
<reference evidence="5 6" key="1">
    <citation type="submission" date="2019-06" db="EMBL/GenBank/DDBJ databases">
        <authorList>
            <person name="Rodrigo-Torres L."/>
            <person name="Arahal R. D."/>
            <person name="Lucena T."/>
        </authorList>
    </citation>
    <scope>NUCLEOTIDE SEQUENCE [LARGE SCALE GENOMIC DNA]</scope>
    <source>
        <strain evidence="5 6">SB0023/3</strain>
    </source>
</reference>
<dbReference type="Proteomes" id="UP000410984">
    <property type="component" value="Unassembled WGS sequence"/>
</dbReference>
<dbReference type="InterPro" id="IPR027417">
    <property type="entry name" value="P-loop_NTPase"/>
</dbReference>
<dbReference type="InterPro" id="IPR003593">
    <property type="entry name" value="AAA+_ATPase"/>
</dbReference>
<comment type="similarity">
    <text evidence="1">Belongs to the ABC transporter superfamily.</text>
</comment>
<dbReference type="Pfam" id="PF00005">
    <property type="entry name" value="ABC_tran"/>
    <property type="match status" value="1"/>
</dbReference>
<evidence type="ECO:0000256" key="2">
    <source>
        <dbReference type="ARBA" id="ARBA00022741"/>
    </source>
</evidence>
<protein>
    <submittedName>
        <fullName evidence="5">Macrolide export ATP-binding/permease protein MacB</fullName>
        <ecNumber evidence="5">3.6.3.-</ecNumber>
    </submittedName>
</protein>
<dbReference type="SMART" id="SM00382">
    <property type="entry name" value="AAA"/>
    <property type="match status" value="1"/>
</dbReference>
<dbReference type="PROSITE" id="PS00211">
    <property type="entry name" value="ABC_TRANSPORTER_1"/>
    <property type="match status" value="1"/>
</dbReference>
<dbReference type="GO" id="GO:0005886">
    <property type="term" value="C:plasma membrane"/>
    <property type="evidence" value="ECO:0007669"/>
    <property type="project" value="TreeGrafter"/>
</dbReference>
<dbReference type="InterPro" id="IPR015854">
    <property type="entry name" value="ABC_transpr_LolD-like"/>
</dbReference>
<dbReference type="AlphaFoldDB" id="A0A509ELK0"/>
<dbReference type="InterPro" id="IPR017871">
    <property type="entry name" value="ABC_transporter-like_CS"/>
</dbReference>
<sequence>MRAPVIRLADAAAAYDGRPVLRGIDLTIRAGERVALMGRSGAGKSTLIGLIHAEAAERVALVPQAAALVRTLSVFHNVYMGRLDRNRTAHNLRNLVWPARADLDAVQAVLARVGLADRLREKAGALSGGQQQRVSVARALYNGRPILLADEPVSALDRVQGGLVLAELARTHETLVMALHDVALALAHASRIVVIEAGRIVLDAPAAAVDAAGLRRYYRDEPAGADDPA</sequence>